<dbReference type="AlphaFoldDB" id="A0AAW2UNH2"/>
<proteinExistence type="predicted"/>
<dbReference type="EMBL" id="JACGWJ010000005">
    <property type="protein sequence ID" value="KAL0418885.1"/>
    <property type="molecule type" value="Genomic_DNA"/>
</dbReference>
<reference evidence="2" key="2">
    <citation type="journal article" date="2024" name="Plant">
        <title>Genomic evolution and insights into agronomic trait innovations of Sesamum species.</title>
        <authorList>
            <person name="Miao H."/>
            <person name="Wang L."/>
            <person name="Qu L."/>
            <person name="Liu H."/>
            <person name="Sun Y."/>
            <person name="Le M."/>
            <person name="Wang Q."/>
            <person name="Wei S."/>
            <person name="Zheng Y."/>
            <person name="Lin W."/>
            <person name="Duan Y."/>
            <person name="Cao H."/>
            <person name="Xiong S."/>
            <person name="Wang X."/>
            <person name="Wei L."/>
            <person name="Li C."/>
            <person name="Ma Q."/>
            <person name="Ju M."/>
            <person name="Zhao R."/>
            <person name="Li G."/>
            <person name="Mu C."/>
            <person name="Tian Q."/>
            <person name="Mei H."/>
            <person name="Zhang T."/>
            <person name="Gao T."/>
            <person name="Zhang H."/>
        </authorList>
    </citation>
    <scope>NUCLEOTIDE SEQUENCE</scope>
    <source>
        <strain evidence="2">G02</strain>
    </source>
</reference>
<sequence>MQPSRSEFGSSSESISLLRQSFGVLRKTGEELQIPPKQAEKSDLTHEEHPKVFLPKPPFPKRFVKPKKEEDDGEILEALRKVEINIFLLDVLKQVPYYAKFLKELCTNKSKLREKAMCDFGASINVMPLAIYKSLDAGPLKETGLVVQLADHTIVYRGSA</sequence>
<reference evidence="2" key="1">
    <citation type="submission" date="2020-06" db="EMBL/GenBank/DDBJ databases">
        <authorList>
            <person name="Li T."/>
            <person name="Hu X."/>
            <person name="Zhang T."/>
            <person name="Song X."/>
            <person name="Zhang H."/>
            <person name="Dai N."/>
            <person name="Sheng W."/>
            <person name="Hou X."/>
            <person name="Wei L."/>
        </authorList>
    </citation>
    <scope>NUCLEOTIDE SEQUENCE</scope>
    <source>
        <strain evidence="2">G02</strain>
        <tissue evidence="2">Leaf</tissue>
    </source>
</reference>
<evidence type="ECO:0000313" key="2">
    <source>
        <dbReference type="EMBL" id="KAL0418885.1"/>
    </source>
</evidence>
<protein>
    <recommendedName>
        <fullName evidence="3">Retrotransposon gag protein</fullName>
    </recommendedName>
</protein>
<comment type="caution">
    <text evidence="2">The sequence shown here is derived from an EMBL/GenBank/DDBJ whole genome shotgun (WGS) entry which is preliminary data.</text>
</comment>
<name>A0AAW2UNH2_SESRA</name>
<feature type="compositionally biased region" description="Basic and acidic residues" evidence="1">
    <location>
        <begin position="38"/>
        <end position="51"/>
    </location>
</feature>
<dbReference type="PANTHER" id="PTHR33067:SF15">
    <property type="entry name" value="RNA-DIRECTED DNA POLYMERASE"/>
    <property type="match status" value="1"/>
</dbReference>
<feature type="region of interest" description="Disordered" evidence="1">
    <location>
        <begin position="28"/>
        <end position="58"/>
    </location>
</feature>
<dbReference type="PANTHER" id="PTHR33067">
    <property type="entry name" value="RNA-DIRECTED DNA POLYMERASE-RELATED"/>
    <property type="match status" value="1"/>
</dbReference>
<evidence type="ECO:0000256" key="1">
    <source>
        <dbReference type="SAM" id="MobiDB-lite"/>
    </source>
</evidence>
<accession>A0AAW2UNH2</accession>
<gene>
    <name evidence="2" type="ORF">Sradi_1302000</name>
</gene>
<evidence type="ECO:0008006" key="3">
    <source>
        <dbReference type="Google" id="ProtNLM"/>
    </source>
</evidence>
<organism evidence="2">
    <name type="scientific">Sesamum radiatum</name>
    <name type="common">Black benniseed</name>
    <dbReference type="NCBI Taxonomy" id="300843"/>
    <lineage>
        <taxon>Eukaryota</taxon>
        <taxon>Viridiplantae</taxon>
        <taxon>Streptophyta</taxon>
        <taxon>Embryophyta</taxon>
        <taxon>Tracheophyta</taxon>
        <taxon>Spermatophyta</taxon>
        <taxon>Magnoliopsida</taxon>
        <taxon>eudicotyledons</taxon>
        <taxon>Gunneridae</taxon>
        <taxon>Pentapetalae</taxon>
        <taxon>asterids</taxon>
        <taxon>lamiids</taxon>
        <taxon>Lamiales</taxon>
        <taxon>Pedaliaceae</taxon>
        <taxon>Sesamum</taxon>
    </lineage>
</organism>